<accession>A0ABW9JLS6</accession>
<dbReference type="EMBL" id="SRMP02000028">
    <property type="protein sequence ID" value="MFN0292619.1"/>
    <property type="molecule type" value="Genomic_DNA"/>
</dbReference>
<name>A0ABW9JLS6_9SPHI</name>
<reference evidence="2 3" key="1">
    <citation type="submission" date="2024-12" db="EMBL/GenBank/DDBJ databases">
        <authorList>
            <person name="Hu S."/>
        </authorList>
    </citation>
    <scope>NUCLEOTIDE SEQUENCE [LARGE SCALE GENOMIC DNA]</scope>
    <source>
        <strain evidence="2 3">P-25</strain>
    </source>
</reference>
<organism evidence="2 3">
    <name type="scientific">Pedobacter helvus</name>
    <dbReference type="NCBI Taxonomy" id="2563444"/>
    <lineage>
        <taxon>Bacteria</taxon>
        <taxon>Pseudomonadati</taxon>
        <taxon>Bacteroidota</taxon>
        <taxon>Sphingobacteriia</taxon>
        <taxon>Sphingobacteriales</taxon>
        <taxon>Sphingobacteriaceae</taxon>
        <taxon>Pedobacter</taxon>
    </lineage>
</organism>
<proteinExistence type="predicted"/>
<protein>
    <recommendedName>
        <fullName evidence="4">Lipoprotein</fullName>
    </recommendedName>
</protein>
<feature type="signal peptide" evidence="1">
    <location>
        <begin position="1"/>
        <end position="17"/>
    </location>
</feature>
<evidence type="ECO:0008006" key="4">
    <source>
        <dbReference type="Google" id="ProtNLM"/>
    </source>
</evidence>
<evidence type="ECO:0000313" key="2">
    <source>
        <dbReference type="EMBL" id="MFN0292619.1"/>
    </source>
</evidence>
<keyword evidence="3" id="KW-1185">Reference proteome</keyword>
<keyword evidence="1" id="KW-0732">Signal</keyword>
<evidence type="ECO:0000256" key="1">
    <source>
        <dbReference type="SAM" id="SignalP"/>
    </source>
</evidence>
<feature type="chain" id="PRO_5046875137" description="Lipoprotein" evidence="1">
    <location>
        <begin position="18"/>
        <end position="198"/>
    </location>
</feature>
<sequence>MKSITTLLLFISLICLSCTNHDKSIVSAKDNFETSAHKVNPVPVKKDSLNNKQVDSLINEIRGNFNQINKITKWDKIRKEFLEGTNEGGEVKFFYLNSELKRINTDQMGETFRLVREYYLDNSRLLFVFESLEQYHLPFDRSNSKFYESRKYFYNDKMFKRINSEKAGNPLNETSVINDQKEILKELKNLKILQQTSL</sequence>
<comment type="caution">
    <text evidence="2">The sequence shown here is derived from an EMBL/GenBank/DDBJ whole genome shotgun (WGS) entry which is preliminary data.</text>
</comment>
<evidence type="ECO:0000313" key="3">
    <source>
        <dbReference type="Proteomes" id="UP001517367"/>
    </source>
</evidence>
<dbReference type="Proteomes" id="UP001517367">
    <property type="component" value="Unassembled WGS sequence"/>
</dbReference>
<dbReference type="RefSeq" id="WP_138731195.1">
    <property type="nucleotide sequence ID" value="NZ_SRMP02000028.1"/>
</dbReference>
<gene>
    <name evidence="2" type="ORF">E5L68_014555</name>
</gene>